<keyword evidence="2" id="KW-1185">Reference proteome</keyword>
<reference evidence="1 2" key="1">
    <citation type="submission" date="2020-06" db="EMBL/GenBank/DDBJ databases">
        <authorList>
            <person name="Criscuolo A."/>
        </authorList>
    </citation>
    <scope>NUCLEOTIDE SEQUENCE [LARGE SCALE GENOMIC DNA]</scope>
    <source>
        <strain evidence="1">PXU-55</strain>
    </source>
</reference>
<name>A0A9N8P149_9FLAO</name>
<evidence type="ECO:0000313" key="1">
    <source>
        <dbReference type="EMBL" id="CAC9973712.1"/>
    </source>
</evidence>
<accession>A0A9N8P149</accession>
<dbReference type="RefSeq" id="WP_180857109.1">
    <property type="nucleotide sequence ID" value="NZ_CAIJDE010000034.1"/>
</dbReference>
<sequence length="326" mass="37459">MKYSYLYKSKLEDITPSLVSRTFNHDLFISAYNESERVNFVFDNVSSKDKHWIIFPEYEFSPSEIKKLGGLIFDYSNEKNLDESGIIIDYYNNGAKNFFEQKKRVCIDITGFIRPHLVFLIRLLEKEKVENIEFIYSEPSNYVKKENTVFSDDFIEIRGVIGCLNSHDPDTNNDILIIGSGYDHQMISRIAKAKPEAKKIQVLGFPSLKADMFQENVLKVYQSEEDVSSGDFSIDDENVILAPANDPFVTAQLISDYIKKEEKKKPITNIYLCPLSTKAQTLGMALYYVCECLGKPASILFPFSKKYSRETTQGISNILIYEVQFS</sequence>
<comment type="caution">
    <text evidence="1">The sequence shown here is derived from an EMBL/GenBank/DDBJ whole genome shotgun (WGS) entry which is preliminary data.</text>
</comment>
<dbReference type="AlphaFoldDB" id="A0A9N8P149"/>
<protein>
    <submittedName>
        <fullName evidence="1">Uncharacterized protein</fullName>
    </submittedName>
</protein>
<proteinExistence type="predicted"/>
<gene>
    <name evidence="1" type="ORF">FLAPXU55_01398</name>
</gene>
<dbReference type="EMBL" id="CAIJDE010000034">
    <property type="protein sequence ID" value="CAC9973712.1"/>
    <property type="molecule type" value="Genomic_DNA"/>
</dbReference>
<evidence type="ECO:0000313" key="2">
    <source>
        <dbReference type="Proteomes" id="UP000533639"/>
    </source>
</evidence>
<dbReference type="Proteomes" id="UP000533639">
    <property type="component" value="Unassembled WGS sequence"/>
</dbReference>
<organism evidence="1 2">
    <name type="scientific">Flavobacterium panici</name>
    <dbReference type="NCBI Taxonomy" id="2654843"/>
    <lineage>
        <taxon>Bacteria</taxon>
        <taxon>Pseudomonadati</taxon>
        <taxon>Bacteroidota</taxon>
        <taxon>Flavobacteriia</taxon>
        <taxon>Flavobacteriales</taxon>
        <taxon>Flavobacteriaceae</taxon>
        <taxon>Flavobacterium</taxon>
    </lineage>
</organism>